<keyword evidence="8" id="KW-1185">Reference proteome</keyword>
<keyword evidence="3 5" id="KW-1133">Transmembrane helix</keyword>
<name>A0A3M6VQ77_9STRA</name>
<feature type="transmembrane region" description="Helical" evidence="5">
    <location>
        <begin position="65"/>
        <end position="85"/>
    </location>
</feature>
<feature type="transmembrane region" description="Helical" evidence="5">
    <location>
        <begin position="492"/>
        <end position="510"/>
    </location>
</feature>
<evidence type="ECO:0000313" key="7">
    <source>
        <dbReference type="EMBL" id="RMX66530.1"/>
    </source>
</evidence>
<feature type="transmembrane region" description="Helical" evidence="5">
    <location>
        <begin position="201"/>
        <end position="219"/>
    </location>
</feature>
<evidence type="ECO:0000256" key="1">
    <source>
        <dbReference type="ARBA" id="ARBA00004141"/>
    </source>
</evidence>
<dbReference type="InterPro" id="IPR017920">
    <property type="entry name" value="COMM"/>
</dbReference>
<feature type="transmembrane region" description="Helical" evidence="5">
    <location>
        <begin position="459"/>
        <end position="480"/>
    </location>
</feature>
<evidence type="ECO:0000313" key="8">
    <source>
        <dbReference type="Proteomes" id="UP000282087"/>
    </source>
</evidence>
<dbReference type="VEuPathDB" id="FungiDB:DD237_005000"/>
<reference evidence="7 8" key="1">
    <citation type="submission" date="2018-06" db="EMBL/GenBank/DDBJ databases">
        <title>Comparative genomics of downy mildews reveals potential adaptations to biotrophy.</title>
        <authorList>
            <person name="Fletcher K."/>
            <person name="Klosterman S.J."/>
            <person name="Derevnina L."/>
            <person name="Martin F."/>
            <person name="Koike S."/>
            <person name="Reyes Chin-Wo S."/>
            <person name="Mou B."/>
            <person name="Michelmore R."/>
        </authorList>
    </citation>
    <scope>NUCLEOTIDE SEQUENCE [LARGE SCALE GENOMIC DNA]</scope>
    <source>
        <strain evidence="7 8">R14</strain>
    </source>
</reference>
<feature type="transmembrane region" description="Helical" evidence="5">
    <location>
        <begin position="390"/>
        <end position="411"/>
    </location>
</feature>
<dbReference type="AlphaFoldDB" id="A0A3M6VQ77"/>
<protein>
    <recommendedName>
        <fullName evidence="6">COMM domain-containing protein</fullName>
    </recommendedName>
</protein>
<dbReference type="Proteomes" id="UP000282087">
    <property type="component" value="Unassembled WGS sequence"/>
</dbReference>
<evidence type="ECO:0000256" key="3">
    <source>
        <dbReference type="ARBA" id="ARBA00022989"/>
    </source>
</evidence>
<evidence type="ECO:0000259" key="6">
    <source>
        <dbReference type="PROSITE" id="PS51269"/>
    </source>
</evidence>
<organism evidence="7 8">
    <name type="scientific">Peronospora effusa</name>
    <dbReference type="NCBI Taxonomy" id="542832"/>
    <lineage>
        <taxon>Eukaryota</taxon>
        <taxon>Sar</taxon>
        <taxon>Stramenopiles</taxon>
        <taxon>Oomycota</taxon>
        <taxon>Peronosporomycetes</taxon>
        <taxon>Peronosporales</taxon>
        <taxon>Peronosporaceae</taxon>
        <taxon>Peronospora</taxon>
    </lineage>
</organism>
<dbReference type="GO" id="GO:0016020">
    <property type="term" value="C:membrane"/>
    <property type="evidence" value="ECO:0007669"/>
    <property type="project" value="UniProtKB-SubCell"/>
</dbReference>
<dbReference type="PROSITE" id="PS51269">
    <property type="entry name" value="COMM"/>
    <property type="match status" value="1"/>
</dbReference>
<gene>
    <name evidence="7" type="ORF">DD238_004588</name>
</gene>
<dbReference type="Pfam" id="PF01490">
    <property type="entry name" value="Aa_trans"/>
    <property type="match status" value="1"/>
</dbReference>
<dbReference type="PANTHER" id="PTHR22950">
    <property type="entry name" value="AMINO ACID TRANSPORTER"/>
    <property type="match status" value="1"/>
</dbReference>
<evidence type="ECO:0000256" key="4">
    <source>
        <dbReference type="ARBA" id="ARBA00023136"/>
    </source>
</evidence>
<dbReference type="EMBL" id="QLLG01000199">
    <property type="protein sequence ID" value="RMX66530.1"/>
    <property type="molecule type" value="Genomic_DNA"/>
</dbReference>
<feature type="transmembrane region" description="Helical" evidence="5">
    <location>
        <begin position="91"/>
        <end position="113"/>
    </location>
</feature>
<dbReference type="STRING" id="542832.A0A3M6VQ77"/>
<comment type="subcellular location">
    <subcellularLocation>
        <location evidence="1">Membrane</location>
        <topology evidence="1">Multi-pass membrane protein</topology>
    </subcellularLocation>
</comment>
<feature type="transmembrane region" description="Helical" evidence="5">
    <location>
        <begin position="134"/>
        <end position="153"/>
    </location>
</feature>
<feature type="transmembrane region" description="Helical" evidence="5">
    <location>
        <begin position="352"/>
        <end position="370"/>
    </location>
</feature>
<dbReference type="Pfam" id="PF07258">
    <property type="entry name" value="COMM_domain"/>
    <property type="match status" value="1"/>
</dbReference>
<feature type="domain" description="COMM" evidence="6">
    <location>
        <begin position="628"/>
        <end position="699"/>
    </location>
</feature>
<feature type="transmembrane region" description="Helical" evidence="5">
    <location>
        <begin position="231"/>
        <end position="249"/>
    </location>
</feature>
<comment type="caution">
    <text evidence="7">The sequence shown here is derived from an EMBL/GenBank/DDBJ whole genome shotgun (WGS) entry which is preliminary data.</text>
</comment>
<feature type="transmembrane region" description="Helical" evidence="5">
    <location>
        <begin position="432"/>
        <end position="453"/>
    </location>
</feature>
<evidence type="ECO:0000256" key="2">
    <source>
        <dbReference type="ARBA" id="ARBA00022692"/>
    </source>
</evidence>
<dbReference type="GO" id="GO:0015179">
    <property type="term" value="F:L-amino acid transmembrane transporter activity"/>
    <property type="evidence" value="ECO:0007669"/>
    <property type="project" value="TreeGrafter"/>
</dbReference>
<feature type="transmembrane region" description="Helical" evidence="5">
    <location>
        <begin position="309"/>
        <end position="331"/>
    </location>
</feature>
<dbReference type="InterPro" id="IPR013057">
    <property type="entry name" value="AA_transpt_TM"/>
</dbReference>
<evidence type="ECO:0000256" key="5">
    <source>
        <dbReference type="SAM" id="Phobius"/>
    </source>
</evidence>
<feature type="transmembrane region" description="Helical" evidence="5">
    <location>
        <begin position="709"/>
        <end position="729"/>
    </location>
</feature>
<accession>A0A3M6VQ77</accession>
<dbReference type="PANTHER" id="PTHR22950:SF652">
    <property type="entry name" value="TRANSMEMBRANE AMINO ACID TRANSPORTER FAMILY PROTEIN"/>
    <property type="match status" value="1"/>
</dbReference>
<sequence>MSAIAISEDTSLLMDHRGHTLSSTSTPRSPFETGFPTLFASPLPTPRPHRLALTKPKRRHRELHVFLTFTMSTVGAGMLSVPYTFLLVPTWAAVLGIVIVGVGMALTANALLLAHVQLAKQEEEQGIIGSGRKFASFQAIAVAAGGDALGYAVSIVTAVGVYGGCVGCVRIVRDIAPFLVVMLHRFVVDTQPLLLTTAQQIGDYVMWMVFVVVVFPLCLMKNLTKLHISSYLGFFFSLYLLVAIIYRSYNALEPRDRDGGNVHINTTVSVAGTVTAAVNIVAVAAKEASALAAAAKLPTVITGSILSRFAYAISIYNYAFMMHLNLVPLFIQLRGSFSDPLKETSWKMSRCIFGLSAFCVVFYSIFGFFAEKLYSVTVRGNVLLNLENDPLMNVPLVAVFSTVVLSYPLLFHPLRSVLEELFYSTNLDYIPFVDRLGVSTILLFSQILLAIVVPGIEVIFGLTGAVTCFMMCFLFPVIFFSRLYPWDQVRGGKLWITALWVMVAFVMITARDKLGQILDRVLEKMAVNVITNCIETSESESQVFTSSEKDQLKKMLGIEDAQIQEVVDIAKEIFGNAATFGEVDRTLLRSRGVHDKVVQVVEKMWRKKGRAVAKQIELYQTVETPALVLQKTDWRLHLQMGSSKRSGQSEPTAIFQLNVAGKNSATKKIEKLDIELSHAELRTLFLQLNTIQAELDVSETPSYQMETEIFALLLTAASLSIASVSMTLITGNSVRACSSEYLE</sequence>
<keyword evidence="4 5" id="KW-0472">Membrane</keyword>
<proteinExistence type="predicted"/>
<keyword evidence="2 5" id="KW-0812">Transmembrane</keyword>